<comment type="caution">
    <text evidence="4">The sequence shown here is derived from an EMBL/GenBank/DDBJ whole genome shotgun (WGS) entry which is preliminary data.</text>
</comment>
<keyword evidence="1 2" id="KW-0238">DNA-binding</keyword>
<dbReference type="AlphaFoldDB" id="A0A9D1WIX6"/>
<reference evidence="4" key="2">
    <citation type="submission" date="2021-04" db="EMBL/GenBank/DDBJ databases">
        <authorList>
            <person name="Gilroy R."/>
        </authorList>
    </citation>
    <scope>NUCLEOTIDE SEQUENCE</scope>
    <source>
        <strain evidence="4">ChiSjej1B19-8411</strain>
    </source>
</reference>
<evidence type="ECO:0000259" key="3">
    <source>
        <dbReference type="PROSITE" id="PS50977"/>
    </source>
</evidence>
<dbReference type="InterPro" id="IPR001647">
    <property type="entry name" value="HTH_TetR"/>
</dbReference>
<gene>
    <name evidence="4" type="ORF">IAA45_09930</name>
</gene>
<name>A0A9D1WIX6_9FIRM</name>
<dbReference type="Pfam" id="PF00440">
    <property type="entry name" value="TetR_N"/>
    <property type="match status" value="1"/>
</dbReference>
<dbReference type="Pfam" id="PF14278">
    <property type="entry name" value="TetR_C_8"/>
    <property type="match status" value="1"/>
</dbReference>
<evidence type="ECO:0000256" key="1">
    <source>
        <dbReference type="ARBA" id="ARBA00023125"/>
    </source>
</evidence>
<dbReference type="InterPro" id="IPR039532">
    <property type="entry name" value="TetR_C_Firmicutes"/>
</dbReference>
<protein>
    <submittedName>
        <fullName evidence="4">TetR/AcrR family transcriptional regulator</fullName>
    </submittedName>
</protein>
<dbReference type="SUPFAM" id="SSF46689">
    <property type="entry name" value="Homeodomain-like"/>
    <property type="match status" value="1"/>
</dbReference>
<dbReference type="InterPro" id="IPR050624">
    <property type="entry name" value="HTH-type_Tx_Regulator"/>
</dbReference>
<dbReference type="Proteomes" id="UP000886817">
    <property type="component" value="Unassembled WGS sequence"/>
</dbReference>
<organism evidence="4 5">
    <name type="scientific">Candidatus Blautia gallistercoris</name>
    <dbReference type="NCBI Taxonomy" id="2838490"/>
    <lineage>
        <taxon>Bacteria</taxon>
        <taxon>Bacillati</taxon>
        <taxon>Bacillota</taxon>
        <taxon>Clostridia</taxon>
        <taxon>Lachnospirales</taxon>
        <taxon>Lachnospiraceae</taxon>
        <taxon>Blautia</taxon>
    </lineage>
</organism>
<dbReference type="InterPro" id="IPR009057">
    <property type="entry name" value="Homeodomain-like_sf"/>
</dbReference>
<feature type="domain" description="HTH tetR-type" evidence="3">
    <location>
        <begin position="3"/>
        <end position="63"/>
    </location>
</feature>
<accession>A0A9D1WIX6</accession>
<evidence type="ECO:0000256" key="2">
    <source>
        <dbReference type="PROSITE-ProRule" id="PRU00335"/>
    </source>
</evidence>
<evidence type="ECO:0000313" key="4">
    <source>
        <dbReference type="EMBL" id="HIX60016.1"/>
    </source>
</evidence>
<dbReference type="Gene3D" id="1.10.357.10">
    <property type="entry name" value="Tetracycline Repressor, domain 2"/>
    <property type="match status" value="1"/>
</dbReference>
<proteinExistence type="predicted"/>
<reference evidence="4" key="1">
    <citation type="journal article" date="2021" name="PeerJ">
        <title>Extensive microbial diversity within the chicken gut microbiome revealed by metagenomics and culture.</title>
        <authorList>
            <person name="Gilroy R."/>
            <person name="Ravi A."/>
            <person name="Getino M."/>
            <person name="Pursley I."/>
            <person name="Horton D.L."/>
            <person name="Alikhan N.F."/>
            <person name="Baker D."/>
            <person name="Gharbi K."/>
            <person name="Hall N."/>
            <person name="Watson M."/>
            <person name="Adriaenssens E.M."/>
            <person name="Foster-Nyarko E."/>
            <person name="Jarju S."/>
            <person name="Secka A."/>
            <person name="Antonio M."/>
            <person name="Oren A."/>
            <person name="Chaudhuri R.R."/>
            <person name="La Ragione R."/>
            <person name="Hildebrand F."/>
            <person name="Pallen M.J."/>
        </authorList>
    </citation>
    <scope>NUCLEOTIDE SEQUENCE</scope>
    <source>
        <strain evidence="4">ChiSjej1B19-8411</strain>
    </source>
</reference>
<feature type="DNA-binding region" description="H-T-H motif" evidence="2">
    <location>
        <begin position="26"/>
        <end position="45"/>
    </location>
</feature>
<dbReference type="PANTHER" id="PTHR43479">
    <property type="entry name" value="ACREF/ENVCD OPERON REPRESSOR-RELATED"/>
    <property type="match status" value="1"/>
</dbReference>
<sequence>MPEYTKDKIADTLMRLLANKSLDKITVKLLVSECGISRQSFYYYFQDILDVTQWLIRKKTNELLQKSLKQEDPRDIVSLYVDFAYDNKEMIGRLLDSRHREFIEHALMDSFRSYIQKLVLFRSPETPLYISDLESTLNFCTYGLTGMLLEHIGKKQGNRELLVQQMNRLLGRVLKKTVSDTGPLSLTDVSTI</sequence>
<dbReference type="GO" id="GO:0003677">
    <property type="term" value="F:DNA binding"/>
    <property type="evidence" value="ECO:0007669"/>
    <property type="project" value="UniProtKB-UniRule"/>
</dbReference>
<dbReference type="PROSITE" id="PS50977">
    <property type="entry name" value="HTH_TETR_2"/>
    <property type="match status" value="1"/>
</dbReference>
<evidence type="ECO:0000313" key="5">
    <source>
        <dbReference type="Proteomes" id="UP000886817"/>
    </source>
</evidence>
<dbReference type="PANTHER" id="PTHR43479:SF7">
    <property type="entry name" value="TETR-FAMILY TRANSCRIPTIONAL REGULATOR"/>
    <property type="match status" value="1"/>
</dbReference>
<dbReference type="EMBL" id="DXEX01000210">
    <property type="protein sequence ID" value="HIX60016.1"/>
    <property type="molecule type" value="Genomic_DNA"/>
</dbReference>